<evidence type="ECO:0000256" key="2">
    <source>
        <dbReference type="ARBA" id="ARBA00022670"/>
    </source>
</evidence>
<comment type="similarity">
    <text evidence="1">Belongs to the DeSI family.</text>
</comment>
<keyword evidence="2" id="KW-0645">Protease</keyword>
<dbReference type="Pfam" id="PF05903">
    <property type="entry name" value="Peptidase_C97"/>
    <property type="match status" value="1"/>
</dbReference>
<protein>
    <recommendedName>
        <fullName evidence="5">PPPDE domain-containing protein</fullName>
    </recommendedName>
</protein>
<dbReference type="GO" id="GO:0016579">
    <property type="term" value="P:protein deubiquitination"/>
    <property type="evidence" value="ECO:0007669"/>
    <property type="project" value="TreeGrafter"/>
</dbReference>
<dbReference type="Proteomes" id="UP000033140">
    <property type="component" value="Unassembled WGS sequence"/>
</dbReference>
<evidence type="ECO:0000256" key="1">
    <source>
        <dbReference type="ARBA" id="ARBA00008140"/>
    </source>
</evidence>
<dbReference type="SMART" id="SM01179">
    <property type="entry name" value="DUF862"/>
    <property type="match status" value="1"/>
</dbReference>
<reference evidence="6 7" key="1">
    <citation type="journal article" date="2011" name="J. Gen. Appl. Microbiol.">
        <title>Draft genome sequencing of the enigmatic yeast Saitoella complicata.</title>
        <authorList>
            <person name="Nishida H."/>
            <person name="Hamamoto M."/>
            <person name="Sugiyama J."/>
        </authorList>
    </citation>
    <scope>NUCLEOTIDE SEQUENCE [LARGE SCALE GENOMIC DNA]</scope>
    <source>
        <strain evidence="6 7">NRRL Y-17804</strain>
    </source>
</reference>
<accession>A0A0E9NH47</accession>
<name>A0A0E9NH47_SAICN</name>
<evidence type="ECO:0000256" key="3">
    <source>
        <dbReference type="ARBA" id="ARBA00022801"/>
    </source>
</evidence>
<dbReference type="GO" id="GO:0006508">
    <property type="term" value="P:proteolysis"/>
    <property type="evidence" value="ECO:0007669"/>
    <property type="project" value="UniProtKB-KW"/>
</dbReference>
<comment type="caution">
    <text evidence="6">The sequence shown here is derived from an EMBL/GenBank/DDBJ whole genome shotgun (WGS) entry which is preliminary data.</text>
</comment>
<dbReference type="PANTHER" id="PTHR12378:SF80">
    <property type="entry name" value="IP06716P-RELATED"/>
    <property type="match status" value="1"/>
</dbReference>
<dbReference type="PROSITE" id="PS51858">
    <property type="entry name" value="PPPDE"/>
    <property type="match status" value="1"/>
</dbReference>
<evidence type="ECO:0000256" key="4">
    <source>
        <dbReference type="SAM" id="MobiDB-lite"/>
    </source>
</evidence>
<proteinExistence type="inferred from homology"/>
<feature type="compositionally biased region" description="Polar residues" evidence="4">
    <location>
        <begin position="254"/>
        <end position="268"/>
    </location>
</feature>
<reference evidence="6 7" key="3">
    <citation type="journal article" date="2015" name="Genome Announc.">
        <title>Draft Genome Sequence of the Archiascomycetous Yeast Saitoella complicata.</title>
        <authorList>
            <person name="Yamauchi K."/>
            <person name="Kondo S."/>
            <person name="Hamamoto M."/>
            <person name="Takahashi Y."/>
            <person name="Ogura Y."/>
            <person name="Hayashi T."/>
            <person name="Nishida H."/>
        </authorList>
    </citation>
    <scope>NUCLEOTIDE SEQUENCE [LARGE SCALE GENOMIC DNA]</scope>
    <source>
        <strain evidence="6 7">NRRL Y-17804</strain>
    </source>
</reference>
<evidence type="ECO:0000259" key="5">
    <source>
        <dbReference type="PROSITE" id="PS51858"/>
    </source>
</evidence>
<dbReference type="AlphaFoldDB" id="A0A0E9NH47"/>
<dbReference type="InterPro" id="IPR008580">
    <property type="entry name" value="PPPDE_dom"/>
</dbReference>
<gene>
    <name evidence="6" type="ORF">G7K_3152-t1</name>
</gene>
<dbReference type="PANTHER" id="PTHR12378">
    <property type="entry name" value="DESUMOYLATING ISOPEPTIDASE"/>
    <property type="match status" value="1"/>
</dbReference>
<keyword evidence="3" id="KW-0378">Hydrolase</keyword>
<organism evidence="6 7">
    <name type="scientific">Saitoella complicata (strain BCRC 22490 / CBS 7301 / JCM 7358 / NBRC 10748 / NRRL Y-17804)</name>
    <dbReference type="NCBI Taxonomy" id="698492"/>
    <lineage>
        <taxon>Eukaryota</taxon>
        <taxon>Fungi</taxon>
        <taxon>Dikarya</taxon>
        <taxon>Ascomycota</taxon>
        <taxon>Taphrinomycotina</taxon>
        <taxon>Taphrinomycotina incertae sedis</taxon>
        <taxon>Saitoella</taxon>
    </lineage>
</organism>
<evidence type="ECO:0000313" key="7">
    <source>
        <dbReference type="Proteomes" id="UP000033140"/>
    </source>
</evidence>
<sequence length="300" mass="32214">MPILAGAQLTPVYLNIYDLLPPTSLISTFIWTCGLSLLHTSIEVHGKEYQFGGHDVKELTGVYATPPNLADAEGVARITTGGVDLGERKAPEGAHWRETRVLGWTSLTAPEVKAIVAELGMGFLGVEYDLLRKNCNHFTAAFAAGLSPYCAEALIVPEWINRAAELAVKCPCIVPSSWIEPPELEDGEEEDEEERTGSSVFGKDVENPGFVSRDSYGSESGGGSRRSGTPGEMFGGPDICRINDEEDDGHYANEGTSLITPTGSTVSRGDSVVEALPRSERVPVDRGVRIVPGRARAQGR</sequence>
<dbReference type="InterPro" id="IPR042266">
    <property type="entry name" value="PPPDE_sf"/>
</dbReference>
<dbReference type="EMBL" id="BACD03000019">
    <property type="protein sequence ID" value="GAO48991.1"/>
    <property type="molecule type" value="Genomic_DNA"/>
</dbReference>
<dbReference type="RefSeq" id="XP_019024157.1">
    <property type="nucleotide sequence ID" value="XM_019166089.1"/>
</dbReference>
<dbReference type="GO" id="GO:0101005">
    <property type="term" value="F:deubiquitinase activity"/>
    <property type="evidence" value="ECO:0007669"/>
    <property type="project" value="TreeGrafter"/>
</dbReference>
<evidence type="ECO:0000313" key="6">
    <source>
        <dbReference type="EMBL" id="GAO48991.1"/>
    </source>
</evidence>
<dbReference type="STRING" id="698492.A0A0E9NH47"/>
<dbReference type="Gene3D" id="3.90.1720.30">
    <property type="entry name" value="PPPDE domains"/>
    <property type="match status" value="1"/>
</dbReference>
<reference evidence="6 7" key="2">
    <citation type="journal article" date="2014" name="J. Gen. Appl. Microbiol.">
        <title>The early diverging ascomycetous budding yeast Saitoella complicata has three histone deacetylases belonging to the Clr6, Hos2, and Rpd3 lineages.</title>
        <authorList>
            <person name="Nishida H."/>
            <person name="Matsumoto T."/>
            <person name="Kondo S."/>
            <person name="Hamamoto M."/>
            <person name="Yoshikawa H."/>
        </authorList>
    </citation>
    <scope>NUCLEOTIDE SEQUENCE [LARGE SCALE GENOMIC DNA]</scope>
    <source>
        <strain evidence="6 7">NRRL Y-17804</strain>
    </source>
</reference>
<feature type="region of interest" description="Disordered" evidence="4">
    <location>
        <begin position="179"/>
        <end position="278"/>
    </location>
</feature>
<keyword evidence="7" id="KW-1185">Reference proteome</keyword>
<dbReference type="OrthoDB" id="412286at2759"/>
<feature type="compositionally biased region" description="Acidic residues" evidence="4">
    <location>
        <begin position="182"/>
        <end position="194"/>
    </location>
</feature>
<feature type="domain" description="PPPDE" evidence="5">
    <location>
        <begin position="10"/>
        <end position="178"/>
    </location>
</feature>